<dbReference type="PRINTS" id="PR00830">
    <property type="entry name" value="ENDOLAPTASE"/>
</dbReference>
<dbReference type="GO" id="GO:0006508">
    <property type="term" value="P:proteolysis"/>
    <property type="evidence" value="ECO:0007669"/>
    <property type="project" value="UniProtKB-KW"/>
</dbReference>
<comment type="catalytic activity">
    <reaction evidence="2">
        <text>Hydrolysis of proteins in presence of ATP.</text>
        <dbReference type="EC" id="3.4.21.53"/>
    </reaction>
</comment>
<dbReference type="RefSeq" id="WP_002597964.1">
    <property type="nucleotide sequence ID" value="NZ_KB850956.1"/>
</dbReference>
<dbReference type="Gene3D" id="3.30.230.10">
    <property type="match status" value="1"/>
</dbReference>
<reference evidence="5 6" key="1">
    <citation type="submission" date="2013-01" db="EMBL/GenBank/DDBJ databases">
        <title>The Genome Sequence of Clostridium colicanis 209318.</title>
        <authorList>
            <consortium name="The Broad Institute Genome Sequencing Platform"/>
            <person name="Earl A."/>
            <person name="Ward D."/>
            <person name="Feldgarden M."/>
            <person name="Gevers D."/>
            <person name="Courvalin P."/>
            <person name="Lambert T."/>
            <person name="Walker B."/>
            <person name="Young S.K."/>
            <person name="Zeng Q."/>
            <person name="Gargeya S."/>
            <person name="Fitzgerald M."/>
            <person name="Haas B."/>
            <person name="Abouelleil A."/>
            <person name="Alvarado L."/>
            <person name="Arachchi H.M."/>
            <person name="Berlin A.M."/>
            <person name="Chapman S.B."/>
            <person name="Dewar J."/>
            <person name="Goldberg J."/>
            <person name="Griggs A."/>
            <person name="Gujja S."/>
            <person name="Hansen M."/>
            <person name="Howarth C."/>
            <person name="Imamovic A."/>
            <person name="Larimer J."/>
            <person name="McCowan C."/>
            <person name="Murphy C."/>
            <person name="Neiman D."/>
            <person name="Pearson M."/>
            <person name="Priest M."/>
            <person name="Roberts A."/>
            <person name="Saif S."/>
            <person name="Shea T."/>
            <person name="Sisk P."/>
            <person name="Sykes S."/>
            <person name="Wortman J."/>
            <person name="Nusbaum C."/>
            <person name="Birren B."/>
        </authorList>
    </citation>
    <scope>NUCLEOTIDE SEQUENCE [LARGE SCALE GENOMIC DNA]</scope>
    <source>
        <strain evidence="5 6">209318</strain>
    </source>
</reference>
<dbReference type="PATRIC" id="fig|999411.4.peg.1439"/>
<dbReference type="HOGENOM" id="CLU_014785_1_1_9"/>
<feature type="active site" evidence="2">
    <location>
        <position position="636"/>
    </location>
</feature>
<dbReference type="GO" id="GO:0030163">
    <property type="term" value="P:protein catabolic process"/>
    <property type="evidence" value="ECO:0007669"/>
    <property type="project" value="InterPro"/>
</dbReference>
<evidence type="ECO:0000259" key="4">
    <source>
        <dbReference type="PROSITE" id="PS51786"/>
    </source>
</evidence>
<dbReference type="GO" id="GO:0004252">
    <property type="term" value="F:serine-type endopeptidase activity"/>
    <property type="evidence" value="ECO:0007669"/>
    <property type="project" value="UniProtKB-UniRule"/>
</dbReference>
<dbReference type="Gene3D" id="3.40.50.300">
    <property type="entry name" value="P-loop containing nucleotide triphosphate hydrolases"/>
    <property type="match status" value="2"/>
</dbReference>
<evidence type="ECO:0000313" key="5">
    <source>
        <dbReference type="EMBL" id="ENZ02228.1"/>
    </source>
</evidence>
<feature type="coiled-coil region" evidence="3">
    <location>
        <begin position="265"/>
        <end position="292"/>
    </location>
</feature>
<keyword evidence="3" id="KW-0175">Coiled coil</keyword>
<dbReference type="Gene3D" id="1.10.8.60">
    <property type="match status" value="1"/>
</dbReference>
<dbReference type="InterPro" id="IPR008269">
    <property type="entry name" value="Lon_proteolytic"/>
</dbReference>
<comment type="similarity">
    <text evidence="2">Belongs to the peptidase S16 family.</text>
</comment>
<dbReference type="GO" id="GO:0005524">
    <property type="term" value="F:ATP binding"/>
    <property type="evidence" value="ECO:0007669"/>
    <property type="project" value="InterPro"/>
</dbReference>
<dbReference type="InterPro" id="IPR020568">
    <property type="entry name" value="Ribosomal_Su5_D2-typ_SF"/>
</dbReference>
<evidence type="ECO:0000256" key="3">
    <source>
        <dbReference type="SAM" id="Coils"/>
    </source>
</evidence>
<gene>
    <name evidence="5" type="ORF">HMPREF1092_01463</name>
</gene>
<dbReference type="PANTHER" id="PTHR10046">
    <property type="entry name" value="ATP DEPENDENT LON PROTEASE FAMILY MEMBER"/>
    <property type="match status" value="1"/>
</dbReference>
<dbReference type="InterPro" id="IPR027417">
    <property type="entry name" value="P-loop_NTPase"/>
</dbReference>
<sequence length="762" mass="87894">MKNKLNPNEIIFCLNSDDNVSEKNIDLLDVQEFKTPYDKIKRILKIKKSEYNIYLIDSFLKEKVNTLISIIEKEYESLEAPNDICYASINDKEKPFPIFVSNGRGIQLKEDIKVLKEKYKTTILEFTSDSYTKEKDDILNNLKESRDNHLNELITLATNEGFEMKATNDGFVFIPLKDGKEMSENDYDNLDEEIKDQLINKAEKLKEESSEILLALKDVEVTSLKKLKNILGEYIEEKLKDFKDDILLEYIVDDDVYNYLDTFYKKIEEELIEIYNIDIEEEEKELDKIIEKYSIEVIVDNSEYNHPRVIFEDDPNIGKLLGTIEYENQNGNYTTDLSLISAGSLLEANGGCVILRLKDLIANNSYQYLKKALLSKKLTFDSNRNYLEVLSINGLKLEPININVKVILIGDYESYNILYNNDEDFKNLFPVKVQIPIEVKLNDKVKEIKNLIKNIREKNCDLEITEEGINSIIKYFVRIASSRENINIDYKEIEKIILLSEQIAYSEEKEIIDKDIINKVIYEDDMIEEEYINMYKEDKVFVNLKGKRVGDINGLAVLDTGTHTFGKTMRITCNVFKGDGTVHDLHKEAKLSGKIHEKSISILKSILLSKWDKTQNLPINLYLSFEQSYGLIEGDSASVAEMICMLSAITERGIRQNIAVTGSLNQFGEVQPIGGVSEKIEGFFKICKELNLLKGSGVLIPRTNINELVLNDEVEEEILKGNFSIYYMDKLDEAIEILILDENESVADFNRYLVDKIEEYTK</sequence>
<comment type="caution">
    <text evidence="5">The sequence shown here is derived from an EMBL/GenBank/DDBJ whole genome shotgun (WGS) entry which is preliminary data.</text>
</comment>
<accession>N9XRD0</accession>
<dbReference type="InterPro" id="IPR014721">
    <property type="entry name" value="Ribsml_uS5_D2-typ_fold_subgr"/>
</dbReference>
<dbReference type="Pfam" id="PF13654">
    <property type="entry name" value="AAA_32"/>
    <property type="match status" value="1"/>
</dbReference>
<name>N9XRD0_9CLOT</name>
<dbReference type="PROSITE" id="PS51786">
    <property type="entry name" value="LON_PROTEOLYTIC"/>
    <property type="match status" value="1"/>
</dbReference>
<keyword evidence="2" id="KW-0378">Hydrolase</keyword>
<dbReference type="SUPFAM" id="SSF54211">
    <property type="entry name" value="Ribosomal protein S5 domain 2-like"/>
    <property type="match status" value="1"/>
</dbReference>
<dbReference type="GO" id="GO:0004176">
    <property type="term" value="F:ATP-dependent peptidase activity"/>
    <property type="evidence" value="ECO:0007669"/>
    <property type="project" value="UniProtKB-UniRule"/>
</dbReference>
<protein>
    <recommendedName>
        <fullName evidence="2">endopeptidase La</fullName>
        <ecNumber evidence="2">3.4.21.53</ecNumber>
    </recommendedName>
</protein>
<feature type="domain" description="Lon proteolytic" evidence="4">
    <location>
        <begin position="546"/>
        <end position="741"/>
    </location>
</feature>
<dbReference type="eggNOG" id="COG1067">
    <property type="taxonomic scope" value="Bacteria"/>
</dbReference>
<feature type="coiled-coil region" evidence="3">
    <location>
        <begin position="139"/>
        <end position="215"/>
    </location>
</feature>
<feature type="active site" evidence="2">
    <location>
        <position position="679"/>
    </location>
</feature>
<proteinExistence type="inferred from homology"/>
<keyword evidence="2" id="KW-0720">Serine protease</keyword>
<evidence type="ECO:0000313" key="6">
    <source>
        <dbReference type="Proteomes" id="UP000013097"/>
    </source>
</evidence>
<keyword evidence="6" id="KW-1185">Reference proteome</keyword>
<dbReference type="InterPro" id="IPR027065">
    <property type="entry name" value="Lon_Prtase"/>
</dbReference>
<dbReference type="EC" id="3.4.21.53" evidence="2"/>
<evidence type="ECO:0000256" key="1">
    <source>
        <dbReference type="ARBA" id="ARBA00022670"/>
    </source>
</evidence>
<dbReference type="Proteomes" id="UP000013097">
    <property type="component" value="Unassembled WGS sequence"/>
</dbReference>
<keyword evidence="1 2" id="KW-0645">Protease</keyword>
<dbReference type="Pfam" id="PF05362">
    <property type="entry name" value="Lon_C"/>
    <property type="match status" value="1"/>
</dbReference>
<dbReference type="InterPro" id="IPR041699">
    <property type="entry name" value="AAA_32"/>
</dbReference>
<evidence type="ECO:0000256" key="2">
    <source>
        <dbReference type="PROSITE-ProRule" id="PRU01122"/>
    </source>
</evidence>
<organism evidence="5 6">
    <name type="scientific">Clostridium thermobutyricum</name>
    <dbReference type="NCBI Taxonomy" id="29372"/>
    <lineage>
        <taxon>Bacteria</taxon>
        <taxon>Bacillati</taxon>
        <taxon>Bacillota</taxon>
        <taxon>Clostridia</taxon>
        <taxon>Eubacteriales</taxon>
        <taxon>Clostridiaceae</taxon>
        <taxon>Clostridium</taxon>
    </lineage>
</organism>
<dbReference type="EMBL" id="AGYT01000008">
    <property type="protein sequence ID" value="ENZ02228.1"/>
    <property type="molecule type" value="Genomic_DNA"/>
</dbReference>
<dbReference type="AlphaFoldDB" id="N9XRD0"/>